<evidence type="ECO:0000313" key="3">
    <source>
        <dbReference type="EMBL" id="KND02211.1"/>
    </source>
</evidence>
<name>A0A0L0HL99_SPIPD</name>
<feature type="compositionally biased region" description="Polar residues" evidence="1">
    <location>
        <begin position="318"/>
        <end position="331"/>
    </location>
</feature>
<feature type="transmembrane region" description="Helical" evidence="2">
    <location>
        <begin position="102"/>
        <end position="122"/>
    </location>
</feature>
<evidence type="ECO:0000313" key="4">
    <source>
        <dbReference type="Proteomes" id="UP000053201"/>
    </source>
</evidence>
<feature type="region of interest" description="Disordered" evidence="1">
    <location>
        <begin position="129"/>
        <end position="163"/>
    </location>
</feature>
<dbReference type="RefSeq" id="XP_016610250.1">
    <property type="nucleotide sequence ID" value="XM_016750981.1"/>
</dbReference>
<sequence length="398" mass="42214">MHGTDCPKKVLPPCHGDSSPILPYQGAGLGCTERIRSSSANCRRSQSAAAVKYHDGQSRGSQSPEDPNDDNDGRPTIAPNTENSSMPGIPDQDSDSGPNTTILGVVGGSLAAISGIGIVVGIRMAKRRRTASSATSPAEDSSTKPPSPISNNPPHQSNSPDHLRESVPSIALDIDDLSELVANISRPTTTRPEFSYLAATLVPAPPFPTAAYGNNKTLKTEPKNWISKSLDKRQFPSLHRTLSVKSSSDSLNRPSHTATASNSLKRADTIPPLPSVRPIITSRPNTLNRQTPNVNPNPPTSLTPAPSERNRQPPNVKPNPSTSLSPAQSKGPSADVPESRAVTRTTSTKTPQTLIPKLARSNTIPAHKSPPTGSAHSLGALSEISESENFFSYISRER</sequence>
<reference evidence="3 4" key="1">
    <citation type="submission" date="2009-08" db="EMBL/GenBank/DDBJ databases">
        <title>The Genome Sequence of Spizellomyces punctatus strain DAOM BR117.</title>
        <authorList>
            <consortium name="The Broad Institute Genome Sequencing Platform"/>
            <person name="Russ C."/>
            <person name="Cuomo C."/>
            <person name="Shea T."/>
            <person name="Young S.K."/>
            <person name="Zeng Q."/>
            <person name="Koehrsen M."/>
            <person name="Haas B."/>
            <person name="Borodovsky M."/>
            <person name="Guigo R."/>
            <person name="Alvarado L."/>
            <person name="Berlin A."/>
            <person name="Bochicchio J."/>
            <person name="Borenstein D."/>
            <person name="Chapman S."/>
            <person name="Chen Z."/>
            <person name="Engels R."/>
            <person name="Freedman E."/>
            <person name="Gellesch M."/>
            <person name="Goldberg J."/>
            <person name="Griggs A."/>
            <person name="Gujja S."/>
            <person name="Heiman D."/>
            <person name="Hepburn T."/>
            <person name="Howarth C."/>
            <person name="Jen D."/>
            <person name="Larson L."/>
            <person name="Lewis B."/>
            <person name="Mehta T."/>
            <person name="Park D."/>
            <person name="Pearson M."/>
            <person name="Roberts A."/>
            <person name="Saif S."/>
            <person name="Shenoy N."/>
            <person name="Sisk P."/>
            <person name="Stolte C."/>
            <person name="Sykes S."/>
            <person name="Thomson T."/>
            <person name="Walk T."/>
            <person name="White J."/>
            <person name="Yandava C."/>
            <person name="Burger G."/>
            <person name="Gray M.W."/>
            <person name="Holland P.W.H."/>
            <person name="King N."/>
            <person name="Lang F.B.F."/>
            <person name="Roger A.J."/>
            <person name="Ruiz-Trillo I."/>
            <person name="Lander E."/>
            <person name="Nusbaum C."/>
        </authorList>
    </citation>
    <scope>NUCLEOTIDE SEQUENCE [LARGE SCALE GENOMIC DNA]</scope>
    <source>
        <strain evidence="3 4">DAOM BR117</strain>
    </source>
</reference>
<feature type="region of interest" description="Disordered" evidence="1">
    <location>
        <begin position="1"/>
        <end position="26"/>
    </location>
</feature>
<gene>
    <name evidence="3" type="ORF">SPPG_02696</name>
</gene>
<feature type="region of interest" description="Disordered" evidence="1">
    <location>
        <begin position="241"/>
        <end position="398"/>
    </location>
</feature>
<dbReference type="InParanoid" id="A0A0L0HL99"/>
<feature type="compositionally biased region" description="Polar residues" evidence="1">
    <location>
        <begin position="243"/>
        <end position="264"/>
    </location>
</feature>
<dbReference type="EMBL" id="KQ257453">
    <property type="protein sequence ID" value="KND02211.1"/>
    <property type="molecule type" value="Genomic_DNA"/>
</dbReference>
<accession>A0A0L0HL99</accession>
<organism evidence="3 4">
    <name type="scientific">Spizellomyces punctatus (strain DAOM BR117)</name>
    <dbReference type="NCBI Taxonomy" id="645134"/>
    <lineage>
        <taxon>Eukaryota</taxon>
        <taxon>Fungi</taxon>
        <taxon>Fungi incertae sedis</taxon>
        <taxon>Chytridiomycota</taxon>
        <taxon>Chytridiomycota incertae sedis</taxon>
        <taxon>Chytridiomycetes</taxon>
        <taxon>Spizellomycetales</taxon>
        <taxon>Spizellomycetaceae</taxon>
        <taxon>Spizellomyces</taxon>
    </lineage>
</organism>
<protein>
    <submittedName>
        <fullName evidence="3">Uncharacterized protein</fullName>
    </submittedName>
</protein>
<dbReference type="VEuPathDB" id="FungiDB:SPPG_02696"/>
<dbReference type="OMA" id="PAYDWIV"/>
<feature type="region of interest" description="Disordered" evidence="1">
    <location>
        <begin position="42"/>
        <end position="101"/>
    </location>
</feature>
<keyword evidence="2" id="KW-0812">Transmembrane</keyword>
<dbReference type="GeneID" id="27686265"/>
<feature type="compositionally biased region" description="Polar residues" evidence="1">
    <location>
        <begin position="282"/>
        <end position="294"/>
    </location>
</feature>
<evidence type="ECO:0000256" key="1">
    <source>
        <dbReference type="SAM" id="MobiDB-lite"/>
    </source>
</evidence>
<dbReference type="OrthoDB" id="10405626at2759"/>
<dbReference type="Proteomes" id="UP000053201">
    <property type="component" value="Unassembled WGS sequence"/>
</dbReference>
<feature type="compositionally biased region" description="Polar residues" evidence="1">
    <location>
        <begin position="131"/>
        <end position="160"/>
    </location>
</feature>
<evidence type="ECO:0000256" key="2">
    <source>
        <dbReference type="SAM" id="Phobius"/>
    </source>
</evidence>
<keyword evidence="2" id="KW-1133">Transmembrane helix</keyword>
<proteinExistence type="predicted"/>
<keyword evidence="4" id="KW-1185">Reference proteome</keyword>
<dbReference type="AlphaFoldDB" id="A0A0L0HL99"/>
<keyword evidence="2" id="KW-0472">Membrane</keyword>
<feature type="compositionally biased region" description="Polar residues" evidence="1">
    <location>
        <begin position="342"/>
        <end position="353"/>
    </location>
</feature>